<reference evidence="2" key="2">
    <citation type="submission" date="2020-09" db="EMBL/GenBank/DDBJ databases">
        <authorList>
            <person name="Sun Q."/>
            <person name="Ohkuma M."/>
        </authorList>
    </citation>
    <scope>NUCLEOTIDE SEQUENCE</scope>
    <source>
        <strain evidence="2">JCM 12862</strain>
    </source>
</reference>
<evidence type="ECO:0000313" key="3">
    <source>
        <dbReference type="Proteomes" id="UP000612329"/>
    </source>
</evidence>
<gene>
    <name evidence="2" type="ORF">GCM10007962_15460</name>
</gene>
<name>A0A8J3FJ52_9FLAO</name>
<comment type="caution">
    <text evidence="2">The sequence shown here is derived from an EMBL/GenBank/DDBJ whole genome shotgun (WGS) entry which is preliminary data.</text>
</comment>
<proteinExistence type="predicted"/>
<dbReference type="InterPro" id="IPR017853">
    <property type="entry name" value="GH"/>
</dbReference>
<dbReference type="InterPro" id="IPR013780">
    <property type="entry name" value="Glyco_hydro_b"/>
</dbReference>
<dbReference type="Gene3D" id="3.20.20.80">
    <property type="entry name" value="Glycosidases"/>
    <property type="match status" value="1"/>
</dbReference>
<dbReference type="SUPFAM" id="SSF51445">
    <property type="entry name" value="(Trans)glycosidases"/>
    <property type="match status" value="1"/>
</dbReference>
<dbReference type="Proteomes" id="UP000612329">
    <property type="component" value="Unassembled WGS sequence"/>
</dbReference>
<keyword evidence="1" id="KW-0732">Signal</keyword>
<keyword evidence="3" id="KW-1185">Reference proteome</keyword>
<dbReference type="AlphaFoldDB" id="A0A8J3FJ52"/>
<reference evidence="2" key="1">
    <citation type="journal article" date="2014" name="Int. J. Syst. Evol. Microbiol.">
        <title>Complete genome sequence of Corynebacterium casei LMG S-19264T (=DSM 44701T), isolated from a smear-ripened cheese.</title>
        <authorList>
            <consortium name="US DOE Joint Genome Institute (JGI-PGF)"/>
            <person name="Walter F."/>
            <person name="Albersmeier A."/>
            <person name="Kalinowski J."/>
            <person name="Ruckert C."/>
        </authorList>
    </citation>
    <scope>NUCLEOTIDE SEQUENCE</scope>
    <source>
        <strain evidence="2">JCM 12862</strain>
    </source>
</reference>
<feature type="signal peptide" evidence="1">
    <location>
        <begin position="1"/>
        <end position="28"/>
    </location>
</feature>
<dbReference type="EMBL" id="BMNR01000003">
    <property type="protein sequence ID" value="GGK22221.1"/>
    <property type="molecule type" value="Genomic_DNA"/>
</dbReference>
<feature type="chain" id="PRO_5035144530" evidence="1">
    <location>
        <begin position="29"/>
        <end position="654"/>
    </location>
</feature>
<evidence type="ECO:0000313" key="2">
    <source>
        <dbReference type="EMBL" id="GGK22221.1"/>
    </source>
</evidence>
<dbReference type="RefSeq" id="WP_188651747.1">
    <property type="nucleotide sequence ID" value="NZ_BMNR01000003.1"/>
</dbReference>
<sequence length="654" mass="73944">MISKTNRKPRITILFIPICLLTAISVNAQTEFTTWGNLTGIRQNGQLININSSLVIVNSNEEIRETVKEGQEVNFYRENDSKIFEYTMGHIRWVQTITDSKNEDIKVSIKFSTDTDTLLKGAYFRVKLPAIFNQNTQIKISSPPSSTLQQLIGRYPNAAIQNRITSMSVSVKDQELKISQEKPAIMAAEYATTENSEFLLNFQIAPDSIAANHVYENTFTISGHKEINNAPITIKLFPDQQENEFSGLGGNFRLQNPGADPQVIDYLLNNLNVKWARVELPWRSWQPNMETNPLEMARKGNIPPKVKAAMEMAKRLHEKGVKIVLAAWFAPEWAIIGERSKGVNIDGSRGNPLDQSKKEKIYQSIANYLLFLKENYNVPIAMFSFNESDLGIDIRQTPEEHNQMISELGQYFKEKGLSTELLLGDTADANGWDFTTIASLNPEAVPYIGAVSFHSWRACNDENLVKWRDIANRINVPLLVGEGSIDAGAWRYPEIFEESTYAMEEIATYIKIMRQARPLSILQWQLTSDYSVLSGGGVFGNYEKELYPTQRFFNLKQLSTTPVGLNYIPVITNNDDVIVTALTNKRESKLAIHMVNNDAIKKLIILNLPKRVKKIQVYVTNSKISFSELKTIVVKNREAELEIPSGSFISLITN</sequence>
<dbReference type="Gene3D" id="2.60.40.1180">
    <property type="entry name" value="Golgi alpha-mannosidase II"/>
    <property type="match status" value="1"/>
</dbReference>
<protein>
    <submittedName>
        <fullName evidence="2">Uncharacterized protein</fullName>
    </submittedName>
</protein>
<evidence type="ECO:0000256" key="1">
    <source>
        <dbReference type="SAM" id="SignalP"/>
    </source>
</evidence>
<organism evidence="2 3">
    <name type="scientific">Yeosuana aromativorans</name>
    <dbReference type="NCBI Taxonomy" id="288019"/>
    <lineage>
        <taxon>Bacteria</taxon>
        <taxon>Pseudomonadati</taxon>
        <taxon>Bacteroidota</taxon>
        <taxon>Flavobacteriia</taxon>
        <taxon>Flavobacteriales</taxon>
        <taxon>Flavobacteriaceae</taxon>
        <taxon>Yeosuana</taxon>
    </lineage>
</organism>
<accession>A0A8J3FJ52</accession>